<evidence type="ECO:0000256" key="1">
    <source>
        <dbReference type="ARBA" id="ARBA00004240"/>
    </source>
</evidence>
<keyword evidence="17" id="KW-1185">Reference proteome</keyword>
<keyword evidence="6" id="KW-0256">Endoplasmic reticulum</keyword>
<dbReference type="GO" id="GO:0005975">
    <property type="term" value="P:carbohydrate metabolic process"/>
    <property type="evidence" value="ECO:0007669"/>
    <property type="project" value="InterPro"/>
</dbReference>
<dbReference type="SUPFAM" id="SSF74650">
    <property type="entry name" value="Galactose mutarotase-like"/>
    <property type="match status" value="1"/>
</dbReference>
<dbReference type="PANTHER" id="PTHR22762">
    <property type="entry name" value="ALPHA-GLUCOSIDASE"/>
    <property type="match status" value="1"/>
</dbReference>
<evidence type="ECO:0000259" key="14">
    <source>
        <dbReference type="Pfam" id="PF13802"/>
    </source>
</evidence>
<dbReference type="GO" id="GO:0090599">
    <property type="term" value="F:alpha-glucosidase activity"/>
    <property type="evidence" value="ECO:0007669"/>
    <property type="project" value="TreeGrafter"/>
</dbReference>
<comment type="subcellular location">
    <subcellularLocation>
        <location evidence="1">Endoplasmic reticulum</location>
    </subcellularLocation>
</comment>
<keyword evidence="8 10" id="KW-0326">Glycosidase</keyword>
<dbReference type="Gene3D" id="3.20.20.80">
    <property type="entry name" value="Glycosidases"/>
    <property type="match status" value="2"/>
</dbReference>
<dbReference type="Pfam" id="PF13802">
    <property type="entry name" value="Gal_mutarotas_2"/>
    <property type="match status" value="1"/>
</dbReference>
<gene>
    <name evidence="16" type="ORF">BB558_005128</name>
</gene>
<dbReference type="AlphaFoldDB" id="A0A2U1J1C7"/>
<dbReference type="Proteomes" id="UP000245591">
    <property type="component" value="Unassembled WGS sequence"/>
</dbReference>
<dbReference type="InterPro" id="IPR000322">
    <property type="entry name" value="Glyco_hydro_31_TIM"/>
</dbReference>
<evidence type="ECO:0000313" key="16">
    <source>
        <dbReference type="EMBL" id="PVZ98864.1"/>
    </source>
</evidence>
<comment type="similarity">
    <text evidence="3 10">Belongs to the glycosyl hydrolase 31 family.</text>
</comment>
<dbReference type="GO" id="GO:0017177">
    <property type="term" value="C:glucosidase II complex"/>
    <property type="evidence" value="ECO:0007669"/>
    <property type="project" value="TreeGrafter"/>
</dbReference>
<name>A0A2U1J1C7_SMIAN</name>
<dbReference type="InterPro" id="IPR025887">
    <property type="entry name" value="Glyco_hydro_31_N_dom"/>
</dbReference>
<dbReference type="InterPro" id="IPR013780">
    <property type="entry name" value="Glyco_hydro_b"/>
</dbReference>
<dbReference type="PROSITE" id="PS00129">
    <property type="entry name" value="GLYCOSYL_HYDROL_F31_1"/>
    <property type="match status" value="1"/>
</dbReference>
<evidence type="ECO:0000256" key="2">
    <source>
        <dbReference type="ARBA" id="ARBA00004833"/>
    </source>
</evidence>
<dbReference type="SUPFAM" id="SSF51445">
    <property type="entry name" value="(Trans)glycosidases"/>
    <property type="match status" value="1"/>
</dbReference>
<evidence type="ECO:0000256" key="5">
    <source>
        <dbReference type="ARBA" id="ARBA00022801"/>
    </source>
</evidence>
<evidence type="ECO:0000256" key="9">
    <source>
        <dbReference type="ARBA" id="ARBA00042895"/>
    </source>
</evidence>
<evidence type="ECO:0000256" key="10">
    <source>
        <dbReference type="RuleBase" id="RU361185"/>
    </source>
</evidence>
<evidence type="ECO:0000256" key="6">
    <source>
        <dbReference type="ARBA" id="ARBA00022824"/>
    </source>
</evidence>
<proteinExistence type="inferred from homology"/>
<keyword evidence="7" id="KW-0325">Glycoprotein</keyword>
<dbReference type="EMBL" id="MBFU01000501">
    <property type="protein sequence ID" value="PVZ98864.1"/>
    <property type="molecule type" value="Genomic_DNA"/>
</dbReference>
<feature type="region of interest" description="Disordered" evidence="11">
    <location>
        <begin position="194"/>
        <end position="215"/>
    </location>
</feature>
<evidence type="ECO:0000256" key="8">
    <source>
        <dbReference type="ARBA" id="ARBA00023295"/>
    </source>
</evidence>
<dbReference type="Pfam" id="PF01055">
    <property type="entry name" value="Glyco_hydro_31_2nd"/>
    <property type="match status" value="1"/>
</dbReference>
<feature type="signal peptide" evidence="12">
    <location>
        <begin position="1"/>
        <end position="22"/>
    </location>
</feature>
<feature type="domain" description="Glycoside hydrolase family 31 N-terminal" evidence="14">
    <location>
        <begin position="83"/>
        <end position="312"/>
    </location>
</feature>
<evidence type="ECO:0000259" key="13">
    <source>
        <dbReference type="Pfam" id="PF01055"/>
    </source>
</evidence>
<sequence length="942" mass="107328">MLLRNVLFLGVGFVYFASPVKNEDFKKCKDSKFCLLHRDYASSTKSPNNLQTNYIIAKDSVNLINSELSAHIINSAQNVTLDLKASFLEGGLVRVRVQELNPPFPRFQGPGKYSLKNGEEGLKKIPETKISLKSVSSQDGYKSHTVAYGSNSKGASLTLSLSENPWSIRLLENDTPILELNTLGYFNFEHLQDKKSQPQESNSTSPLDWSENFKSWTDTRPKGPQSFGVDISFPGSTNVYGIPEHASSLSLKTTKGENRMYDEPYRLYNLDVFEFALDTPMALYGSVPVMLSHSKDRTVGVFYMNSAETWVDISKADVSKVANIYNQILGNQNKVATNTHWISESGVMDVFLMPGPTAKDVFSQYASLVGTTQLPREFSIGYHQCRWNYLDQNDVLSVNNMFDVHGIPYDVIWLDIEHTDGKRYFTWDNAKFPDPIEMQNTLDHSGRKLVNVLDPHIKHDDNYYISKQATEKGYFVKRNDGSDYKGWCWPGDSNWIDYTNEEASEWVSQQFSYDRYNGSTPNLFIWNDMNEPSVFNGPEITMEKDNLHFGGVEHRDIHNVYGMLVHKATSEGLRKRDKIPMRPFVLSRAFFSGSQRYGAVWTGDNAADWEHLASSTDMVLTNNLVGMHFIGADIGGFFGNPSPTLLTRWYQLGIWHPFFRAHAHIDTKRREPWLLGEPYLTHIREAIKLRYKLLPYWYTLFYEASKTGIPIVRPMWVEFPENTSTFDITSQFMVGSGLIVAPVTTEGDSVTQVIKFPKEQIFFDFFTGESILGPETKDIPTLLREIPVFAVGGSIIPTRERSRRSSHLMRNDPYTLNIYASSFKEIKGTLYLDDGNSYDYTNGGYIYREFVFKNATLYSKEAERPESEKSAEYIAFKKSKKNIRVERVVVKGMRNSFTKAIISENGVNREVEVTCTQKISGVCTVRDPGVLITEDWSIRLIQ</sequence>
<reference evidence="16 17" key="1">
    <citation type="journal article" date="2018" name="MBio">
        <title>Comparative Genomics Reveals the Core Gene Toolbox for the Fungus-Insect Symbiosis.</title>
        <authorList>
            <person name="Wang Y."/>
            <person name="Stata M."/>
            <person name="Wang W."/>
            <person name="Stajich J.E."/>
            <person name="White M.M."/>
            <person name="Moncalvo J.M."/>
        </authorList>
    </citation>
    <scope>NUCLEOTIDE SEQUENCE [LARGE SCALE GENOMIC DNA]</scope>
    <source>
        <strain evidence="16 17">AUS-126-30</strain>
    </source>
</reference>
<evidence type="ECO:0000259" key="15">
    <source>
        <dbReference type="Pfam" id="PF21365"/>
    </source>
</evidence>
<dbReference type="FunFam" id="3.20.20.80:FF:000039">
    <property type="entry name" value="Glucosidase, alpha neutral C"/>
    <property type="match status" value="1"/>
</dbReference>
<dbReference type="FunFam" id="2.60.40.1180:FF:000023">
    <property type="entry name" value="neutral alpha-glucosidase AB isoform X2"/>
    <property type="match status" value="1"/>
</dbReference>
<evidence type="ECO:0000256" key="3">
    <source>
        <dbReference type="ARBA" id="ARBA00007806"/>
    </source>
</evidence>
<accession>A0A2U1J1C7</accession>
<feature type="domain" description="Glycosyl hydrolase family 31 C-terminal" evidence="15">
    <location>
        <begin position="708"/>
        <end position="796"/>
    </location>
</feature>
<dbReference type="CDD" id="cd14752">
    <property type="entry name" value="GH31_N"/>
    <property type="match status" value="1"/>
</dbReference>
<dbReference type="InterPro" id="IPR048395">
    <property type="entry name" value="Glyco_hydro_31_C"/>
</dbReference>
<protein>
    <recommendedName>
        <fullName evidence="9">Glucosidase II subunit alpha</fullName>
    </recommendedName>
</protein>
<dbReference type="Pfam" id="PF21365">
    <property type="entry name" value="Glyco_hydro_31_3rd"/>
    <property type="match status" value="1"/>
</dbReference>
<dbReference type="InterPro" id="IPR030458">
    <property type="entry name" value="Glyco_hydro_31_AS"/>
</dbReference>
<keyword evidence="4 12" id="KW-0732">Signal</keyword>
<dbReference type="GO" id="GO:0030246">
    <property type="term" value="F:carbohydrate binding"/>
    <property type="evidence" value="ECO:0007669"/>
    <property type="project" value="InterPro"/>
</dbReference>
<keyword evidence="5 10" id="KW-0378">Hydrolase</keyword>
<dbReference type="Gene3D" id="2.60.40.1760">
    <property type="entry name" value="glycosyl hydrolase (family 31)"/>
    <property type="match status" value="1"/>
</dbReference>
<evidence type="ECO:0000256" key="12">
    <source>
        <dbReference type="SAM" id="SignalP"/>
    </source>
</evidence>
<dbReference type="PANTHER" id="PTHR22762:SF54">
    <property type="entry name" value="BCDNA.GH04962"/>
    <property type="match status" value="1"/>
</dbReference>
<dbReference type="GO" id="GO:0006491">
    <property type="term" value="P:N-glycan processing"/>
    <property type="evidence" value="ECO:0007669"/>
    <property type="project" value="TreeGrafter"/>
</dbReference>
<dbReference type="InterPro" id="IPR011013">
    <property type="entry name" value="Gal_mutarotase_sf_dom"/>
</dbReference>
<evidence type="ECO:0000256" key="11">
    <source>
        <dbReference type="SAM" id="MobiDB-lite"/>
    </source>
</evidence>
<evidence type="ECO:0000256" key="7">
    <source>
        <dbReference type="ARBA" id="ARBA00023180"/>
    </source>
</evidence>
<evidence type="ECO:0000313" key="17">
    <source>
        <dbReference type="Proteomes" id="UP000245591"/>
    </source>
</evidence>
<comment type="pathway">
    <text evidence="2">Glycan metabolism; N-glycan metabolism.</text>
</comment>
<feature type="chain" id="PRO_5015458284" description="Glucosidase II subunit alpha" evidence="12">
    <location>
        <begin position="23"/>
        <end position="942"/>
    </location>
</feature>
<evidence type="ECO:0000256" key="4">
    <source>
        <dbReference type="ARBA" id="ARBA00022729"/>
    </source>
</evidence>
<dbReference type="Gene3D" id="2.60.40.1180">
    <property type="entry name" value="Golgi alpha-mannosidase II"/>
    <property type="match status" value="2"/>
</dbReference>
<dbReference type="CDD" id="cd06603">
    <property type="entry name" value="GH31_GANC_GANAB_alpha"/>
    <property type="match status" value="1"/>
</dbReference>
<organism evidence="16 17">
    <name type="scientific">Smittium angustum</name>
    <dbReference type="NCBI Taxonomy" id="133377"/>
    <lineage>
        <taxon>Eukaryota</taxon>
        <taxon>Fungi</taxon>
        <taxon>Fungi incertae sedis</taxon>
        <taxon>Zoopagomycota</taxon>
        <taxon>Kickxellomycotina</taxon>
        <taxon>Harpellomycetes</taxon>
        <taxon>Harpellales</taxon>
        <taxon>Legeriomycetaceae</taxon>
        <taxon>Smittium</taxon>
    </lineage>
</organism>
<feature type="compositionally biased region" description="Polar residues" evidence="11">
    <location>
        <begin position="198"/>
        <end position="215"/>
    </location>
</feature>
<dbReference type="SUPFAM" id="SSF51011">
    <property type="entry name" value="Glycosyl hydrolase domain"/>
    <property type="match status" value="1"/>
</dbReference>
<comment type="caution">
    <text evidence="16">The sequence shown here is derived from an EMBL/GenBank/DDBJ whole genome shotgun (WGS) entry which is preliminary data.</text>
</comment>
<dbReference type="InterPro" id="IPR017853">
    <property type="entry name" value="GH"/>
</dbReference>
<feature type="domain" description="Glycoside hydrolase family 31 TIM barrel" evidence="13">
    <location>
        <begin position="373"/>
        <end position="700"/>
    </location>
</feature>